<dbReference type="EC" id="2.6.1.9" evidence="11"/>
<evidence type="ECO:0000256" key="7">
    <source>
        <dbReference type="ARBA" id="ARBA00022679"/>
    </source>
</evidence>
<dbReference type="PATRIC" id="fig|546265.8.peg.1071"/>
<reference evidence="13 14" key="1">
    <citation type="submission" date="2009-10" db="EMBL/GenBank/DDBJ databases">
        <authorList>
            <person name="Weinstock G."/>
            <person name="Sodergren E."/>
            <person name="Clifton S."/>
            <person name="Fulton L."/>
            <person name="Fulton B."/>
            <person name="Courtney L."/>
            <person name="Fronick C."/>
            <person name="Harrison M."/>
            <person name="Strong C."/>
            <person name="Farmer C."/>
            <person name="Delahaunty K."/>
            <person name="Markovic C."/>
            <person name="Hall O."/>
            <person name="Minx P."/>
            <person name="Tomlinson C."/>
            <person name="Mitreva M."/>
            <person name="Nelson J."/>
            <person name="Hou S."/>
            <person name="Wollam A."/>
            <person name="Pepin K.H."/>
            <person name="Johnson M."/>
            <person name="Bhonagiri V."/>
            <person name="Nash W.E."/>
            <person name="Warren W."/>
            <person name="Chinwalla A."/>
            <person name="Mardis E.R."/>
            <person name="Wilson R.K."/>
        </authorList>
    </citation>
    <scope>NUCLEOTIDE SEQUENCE [LARGE SCALE GENOMIC DNA]</scope>
    <source>
        <strain evidence="13 14">ATCC 23970</strain>
    </source>
</reference>
<keyword evidence="8 11" id="KW-0663">Pyridoxal phosphate</keyword>
<dbReference type="Proteomes" id="UP000003843">
    <property type="component" value="Unassembled WGS sequence"/>
</dbReference>
<dbReference type="Gene3D" id="3.90.1150.10">
    <property type="entry name" value="Aspartate Aminotransferase, domain 1"/>
    <property type="match status" value="1"/>
</dbReference>
<proteinExistence type="inferred from homology"/>
<dbReference type="InterPro" id="IPR015421">
    <property type="entry name" value="PyrdxlP-dep_Trfase_major"/>
</dbReference>
<evidence type="ECO:0000256" key="2">
    <source>
        <dbReference type="ARBA" id="ARBA00005011"/>
    </source>
</evidence>
<evidence type="ECO:0000313" key="14">
    <source>
        <dbReference type="Proteomes" id="UP000003843"/>
    </source>
</evidence>
<protein>
    <recommendedName>
        <fullName evidence="11">Histidinol-phosphate aminotransferase</fullName>
        <ecNumber evidence="11">2.6.1.9</ecNumber>
    </recommendedName>
    <alternativeName>
        <fullName evidence="11">Imidazole acetol-phosphate transaminase</fullName>
    </alternativeName>
</protein>
<dbReference type="GO" id="GO:0004400">
    <property type="term" value="F:histidinol-phosphate transaminase activity"/>
    <property type="evidence" value="ECO:0007669"/>
    <property type="project" value="UniProtKB-UniRule"/>
</dbReference>
<evidence type="ECO:0000259" key="12">
    <source>
        <dbReference type="Pfam" id="PF00155"/>
    </source>
</evidence>
<dbReference type="GO" id="GO:0030170">
    <property type="term" value="F:pyridoxal phosphate binding"/>
    <property type="evidence" value="ECO:0007669"/>
    <property type="project" value="InterPro"/>
</dbReference>
<evidence type="ECO:0000256" key="6">
    <source>
        <dbReference type="ARBA" id="ARBA00022605"/>
    </source>
</evidence>
<dbReference type="PANTHER" id="PTHR42885">
    <property type="entry name" value="HISTIDINOL-PHOSPHATE AMINOTRANSFERASE-RELATED"/>
    <property type="match status" value="1"/>
</dbReference>
<evidence type="ECO:0000256" key="8">
    <source>
        <dbReference type="ARBA" id="ARBA00022898"/>
    </source>
</evidence>
<comment type="similarity">
    <text evidence="3 11">Belongs to the class-II pyridoxal-phosphate-dependent aminotransferase family. Histidinol-phosphate aminotransferase subfamily.</text>
</comment>
<evidence type="ECO:0000313" key="13">
    <source>
        <dbReference type="EMBL" id="EEZ75558.1"/>
    </source>
</evidence>
<dbReference type="InterPro" id="IPR015424">
    <property type="entry name" value="PyrdxlP-dep_Trfase"/>
</dbReference>
<dbReference type="HAMAP" id="MF_01023">
    <property type="entry name" value="HisC_aminotrans_2"/>
    <property type="match status" value="1"/>
</dbReference>
<dbReference type="EMBL" id="ACEQ02000015">
    <property type="protein sequence ID" value="EEZ75558.1"/>
    <property type="molecule type" value="Genomic_DNA"/>
</dbReference>
<dbReference type="PANTHER" id="PTHR42885:SF2">
    <property type="entry name" value="HISTIDINOL-PHOSPHATE AMINOTRANSFERASE"/>
    <property type="match status" value="1"/>
</dbReference>
<dbReference type="AlphaFoldDB" id="D0WA35"/>
<gene>
    <name evidence="11 13" type="primary">hisC</name>
    <name evidence="13" type="ORF">NEILACOT_04403</name>
</gene>
<evidence type="ECO:0000256" key="11">
    <source>
        <dbReference type="HAMAP-Rule" id="MF_01023"/>
    </source>
</evidence>
<dbReference type="CDD" id="cd00609">
    <property type="entry name" value="AAT_like"/>
    <property type="match status" value="1"/>
</dbReference>
<evidence type="ECO:0000256" key="9">
    <source>
        <dbReference type="ARBA" id="ARBA00023102"/>
    </source>
</evidence>
<comment type="cofactor">
    <cofactor evidence="1 11">
        <name>pyridoxal 5'-phosphate</name>
        <dbReference type="ChEBI" id="CHEBI:597326"/>
    </cofactor>
</comment>
<dbReference type="NCBIfam" id="TIGR01141">
    <property type="entry name" value="hisC"/>
    <property type="match status" value="1"/>
</dbReference>
<dbReference type="UniPathway" id="UPA00031">
    <property type="reaction ID" value="UER00012"/>
</dbReference>
<comment type="caution">
    <text evidence="13">The sequence shown here is derived from an EMBL/GenBank/DDBJ whole genome shotgun (WGS) entry which is preliminary data.</text>
</comment>
<feature type="modified residue" description="N6-(pyridoxal phosphate)lysine" evidence="11">
    <location>
        <position position="220"/>
    </location>
</feature>
<dbReference type="GO" id="GO:0000105">
    <property type="term" value="P:L-histidine biosynthetic process"/>
    <property type="evidence" value="ECO:0007669"/>
    <property type="project" value="UniProtKB-UniRule"/>
</dbReference>
<evidence type="ECO:0000256" key="4">
    <source>
        <dbReference type="ARBA" id="ARBA00011738"/>
    </source>
</evidence>
<comment type="subunit">
    <text evidence="4 11">Homodimer.</text>
</comment>
<comment type="pathway">
    <text evidence="2 11">Amino-acid biosynthesis; L-histidine biosynthesis; L-histidine from 5-phospho-alpha-D-ribose 1-diphosphate: step 7/9.</text>
</comment>
<sequence>MKSVRHLIRDDIRAMSAYQIADIPSGFIKLDAMESPSHPFEGHGVLMQELQAQLASAPIHLYPDPAKSGLQEALRAAFDIPDCAALALGNGSDELIQFVTMLTAKPGAAMLAAEPSFVMYRHNAALYGMDYVSVPLNGDFTLNLPAFLEAVKTRRPALTFIAYPNNPTGVCFARGEVEAVISSSDGIVVVDEAYGAFNGDSFLGQAGRIPNLIVLRTLSKIGFAGLRIGYAAGCPEVIGELQKILPPYNMNQLSLNTAKFALRHYGIISANIGSLKNERERMMAELGGIPQIKAFPSQANFITIRVPDADLLFDTLKQNRILVKKLHGVHPLLEHCLRITVGSPAQNDAVLDVIRRLYR</sequence>
<evidence type="ECO:0000256" key="5">
    <source>
        <dbReference type="ARBA" id="ARBA00022576"/>
    </source>
</evidence>
<dbReference type="SUPFAM" id="SSF53383">
    <property type="entry name" value="PLP-dependent transferases"/>
    <property type="match status" value="1"/>
</dbReference>
<keyword evidence="6 11" id="KW-0028">Amino-acid biosynthesis</keyword>
<keyword evidence="9 11" id="KW-0368">Histidine biosynthesis</keyword>
<comment type="catalytic activity">
    <reaction evidence="10 11">
        <text>L-histidinol phosphate + 2-oxoglutarate = 3-(imidazol-4-yl)-2-oxopropyl phosphate + L-glutamate</text>
        <dbReference type="Rhea" id="RHEA:23744"/>
        <dbReference type="ChEBI" id="CHEBI:16810"/>
        <dbReference type="ChEBI" id="CHEBI:29985"/>
        <dbReference type="ChEBI" id="CHEBI:57766"/>
        <dbReference type="ChEBI" id="CHEBI:57980"/>
        <dbReference type="EC" id="2.6.1.9"/>
    </reaction>
</comment>
<evidence type="ECO:0000256" key="3">
    <source>
        <dbReference type="ARBA" id="ARBA00007970"/>
    </source>
</evidence>
<dbReference type="RefSeq" id="WP_003709423.1">
    <property type="nucleotide sequence ID" value="NZ_KN046803.1"/>
</dbReference>
<dbReference type="Gene3D" id="3.40.640.10">
    <property type="entry name" value="Type I PLP-dependent aspartate aminotransferase-like (Major domain)"/>
    <property type="match status" value="1"/>
</dbReference>
<name>D0WA35_NEILA</name>
<dbReference type="InterPro" id="IPR015422">
    <property type="entry name" value="PyrdxlP-dep_Trfase_small"/>
</dbReference>
<evidence type="ECO:0000256" key="10">
    <source>
        <dbReference type="ARBA" id="ARBA00047481"/>
    </source>
</evidence>
<dbReference type="InterPro" id="IPR005861">
    <property type="entry name" value="HisP_aminotrans"/>
</dbReference>
<accession>D0WA35</accession>
<dbReference type="Pfam" id="PF00155">
    <property type="entry name" value="Aminotran_1_2"/>
    <property type="match status" value="1"/>
</dbReference>
<organism evidence="13 14">
    <name type="scientific">Neisseria lactamica ATCC 23970</name>
    <dbReference type="NCBI Taxonomy" id="546265"/>
    <lineage>
        <taxon>Bacteria</taxon>
        <taxon>Pseudomonadati</taxon>
        <taxon>Pseudomonadota</taxon>
        <taxon>Betaproteobacteria</taxon>
        <taxon>Neisseriales</taxon>
        <taxon>Neisseriaceae</taxon>
        <taxon>Neisseria</taxon>
    </lineage>
</organism>
<feature type="domain" description="Aminotransferase class I/classII large" evidence="12">
    <location>
        <begin position="47"/>
        <end position="354"/>
    </location>
</feature>
<keyword evidence="5 11" id="KW-0032">Aminotransferase</keyword>
<dbReference type="InterPro" id="IPR004839">
    <property type="entry name" value="Aminotransferase_I/II_large"/>
</dbReference>
<keyword evidence="7 11" id="KW-0808">Transferase</keyword>
<evidence type="ECO:0000256" key="1">
    <source>
        <dbReference type="ARBA" id="ARBA00001933"/>
    </source>
</evidence>